<gene>
    <name evidence="2" type="ORF">OM075_04760</name>
</gene>
<evidence type="ECO:0000313" key="2">
    <source>
        <dbReference type="EMBL" id="MCW3785764.1"/>
    </source>
</evidence>
<dbReference type="Proteomes" id="UP001209229">
    <property type="component" value="Unassembled WGS sequence"/>
</dbReference>
<comment type="caution">
    <text evidence="2">The sequence shown here is derived from an EMBL/GenBank/DDBJ whole genome shotgun (WGS) entry which is preliminary data.</text>
</comment>
<evidence type="ECO:0000256" key="1">
    <source>
        <dbReference type="SAM" id="SignalP"/>
    </source>
</evidence>
<name>A0AAE3M296_9BACT</name>
<feature type="signal peptide" evidence="1">
    <location>
        <begin position="1"/>
        <end position="19"/>
    </location>
</feature>
<protein>
    <recommendedName>
        <fullName evidence="4">DUF3828 domain-containing protein</fullName>
    </recommendedName>
</protein>
<proteinExistence type="predicted"/>
<feature type="chain" id="PRO_5042118991" description="DUF3828 domain-containing protein" evidence="1">
    <location>
        <begin position="20"/>
        <end position="184"/>
    </location>
</feature>
<dbReference type="RefSeq" id="WP_301189335.1">
    <property type="nucleotide sequence ID" value="NZ_JAPDPJ010000006.1"/>
</dbReference>
<dbReference type="AlphaFoldDB" id="A0AAE3M296"/>
<reference evidence="2" key="1">
    <citation type="submission" date="2022-10" db="EMBL/GenBank/DDBJ databases">
        <authorList>
            <person name="Yu W.X."/>
        </authorList>
    </citation>
    <scope>NUCLEOTIDE SEQUENCE</scope>
    <source>
        <strain evidence="2">AAT</strain>
    </source>
</reference>
<dbReference type="EMBL" id="JAPDPJ010000006">
    <property type="protein sequence ID" value="MCW3785764.1"/>
    <property type="molecule type" value="Genomic_DNA"/>
</dbReference>
<organism evidence="2 3">
    <name type="scientific">Plebeiibacterium sediminum</name>
    <dbReference type="NCBI Taxonomy" id="2992112"/>
    <lineage>
        <taxon>Bacteria</taxon>
        <taxon>Pseudomonadati</taxon>
        <taxon>Bacteroidota</taxon>
        <taxon>Bacteroidia</taxon>
        <taxon>Marinilabiliales</taxon>
        <taxon>Marinilabiliaceae</taxon>
        <taxon>Plebeiibacterium</taxon>
    </lineage>
</organism>
<accession>A0AAE3M296</accession>
<sequence>MNKLFLFLILLFCAISSKAQSPNESVKVIQAVINYDRDISEKNIVVCELVEEYNDSVYISLLQKKYGGVIKEDLKYLKFGDLNVRLVRQSALIVLDKMARKLNQCESISDPFSGTNYQQLVNEIFDRDLCLFNQVLFSKDKSVAIVKYIVETGNVLGLGDFSSTYLLEKKNGNWIVKDILESEE</sequence>
<evidence type="ECO:0000313" key="3">
    <source>
        <dbReference type="Proteomes" id="UP001209229"/>
    </source>
</evidence>
<evidence type="ECO:0008006" key="4">
    <source>
        <dbReference type="Google" id="ProtNLM"/>
    </source>
</evidence>
<keyword evidence="3" id="KW-1185">Reference proteome</keyword>
<keyword evidence="1" id="KW-0732">Signal</keyword>